<organism evidence="1 2">
    <name type="scientific">Elysia crispata</name>
    <name type="common">lettuce slug</name>
    <dbReference type="NCBI Taxonomy" id="231223"/>
    <lineage>
        <taxon>Eukaryota</taxon>
        <taxon>Metazoa</taxon>
        <taxon>Spiralia</taxon>
        <taxon>Lophotrochozoa</taxon>
        <taxon>Mollusca</taxon>
        <taxon>Gastropoda</taxon>
        <taxon>Heterobranchia</taxon>
        <taxon>Euthyneura</taxon>
        <taxon>Panpulmonata</taxon>
        <taxon>Sacoglossa</taxon>
        <taxon>Placobranchoidea</taxon>
        <taxon>Plakobranchidae</taxon>
        <taxon>Elysia</taxon>
    </lineage>
</organism>
<evidence type="ECO:0000313" key="2">
    <source>
        <dbReference type="Proteomes" id="UP001283361"/>
    </source>
</evidence>
<dbReference type="AlphaFoldDB" id="A0AAE0XV98"/>
<proteinExistence type="predicted"/>
<gene>
    <name evidence="1" type="ORF">RRG08_020844</name>
</gene>
<dbReference type="Proteomes" id="UP001283361">
    <property type="component" value="Unassembled WGS sequence"/>
</dbReference>
<reference evidence="1" key="1">
    <citation type="journal article" date="2023" name="G3 (Bethesda)">
        <title>A reference genome for the long-term kleptoplast-retaining sea slug Elysia crispata morphotype clarki.</title>
        <authorList>
            <person name="Eastman K.E."/>
            <person name="Pendleton A.L."/>
            <person name="Shaikh M.A."/>
            <person name="Suttiyut T."/>
            <person name="Ogas R."/>
            <person name="Tomko P."/>
            <person name="Gavelis G."/>
            <person name="Widhalm J.R."/>
            <person name="Wisecaver J.H."/>
        </authorList>
    </citation>
    <scope>NUCLEOTIDE SEQUENCE</scope>
    <source>
        <strain evidence="1">ECLA1</strain>
    </source>
</reference>
<dbReference type="EMBL" id="JAWDGP010007534">
    <property type="protein sequence ID" value="KAK3714588.1"/>
    <property type="molecule type" value="Genomic_DNA"/>
</dbReference>
<evidence type="ECO:0000313" key="1">
    <source>
        <dbReference type="EMBL" id="KAK3714588.1"/>
    </source>
</evidence>
<name>A0AAE0XV98_9GAST</name>
<comment type="caution">
    <text evidence="1">The sequence shown here is derived from an EMBL/GenBank/DDBJ whole genome shotgun (WGS) entry which is preliminary data.</text>
</comment>
<keyword evidence="2" id="KW-1185">Reference proteome</keyword>
<accession>A0AAE0XV98</accession>
<protein>
    <submittedName>
        <fullName evidence="1">Uncharacterized protein</fullName>
    </submittedName>
</protein>
<sequence>MHRLVYQDVFKSRSRKFNLATLIKSRQNSITSEEAKLNFPVKTMGREGRQNNQRLVPAASLSNRLSQFTVGQKSTSPARLDVRTSHVREDGEKERRVAETRVEHVRIIGNTADRNLSISRTHISTSDNRVKPVRAIASVNSQLPHPACRLSASRLIESQNVRDFLLVGDFHSRRWSTMTYLPLRLHKP</sequence>